<dbReference type="SUPFAM" id="SSF52402">
    <property type="entry name" value="Adenine nucleotide alpha hydrolases-like"/>
    <property type="match status" value="1"/>
</dbReference>
<evidence type="ECO:0000313" key="2">
    <source>
        <dbReference type="EMBL" id="CRZ08651.1"/>
    </source>
</evidence>
<name>A0A0H5R416_9EUKA</name>
<dbReference type="Pfam" id="PF00582">
    <property type="entry name" value="Usp"/>
    <property type="match status" value="1"/>
</dbReference>
<feature type="domain" description="UspA" evidence="1">
    <location>
        <begin position="9"/>
        <end position="164"/>
    </location>
</feature>
<proteinExistence type="predicted"/>
<dbReference type="PANTHER" id="PTHR31964:SF113">
    <property type="entry name" value="USPA DOMAIN-CONTAINING PROTEIN"/>
    <property type="match status" value="1"/>
</dbReference>
<evidence type="ECO:0000259" key="1">
    <source>
        <dbReference type="Pfam" id="PF00582"/>
    </source>
</evidence>
<protein>
    <recommendedName>
        <fullName evidence="1">UspA domain-containing protein</fullName>
    </recommendedName>
</protein>
<sequence length="181" mass="20221">MAANRRWAVLVGDSEASMSAVRWSTENLAREGDEIMIMSALEHRDHSHHQDDTLIAISPNAYSRIGSHADHSTKQRRKILEKVQEYASLMESPERLWSVTSAVIDSEDALGETAVAFAKRMKFDFVVVGSRQLGPVCRTVLRASGSSTVSEYAIHNMPCPTCVVVMQRRLNRDQSQTFDNA</sequence>
<dbReference type="AlphaFoldDB" id="A0A0H5R416"/>
<dbReference type="InterPro" id="IPR006016">
    <property type="entry name" value="UspA"/>
</dbReference>
<dbReference type="CDD" id="cd23659">
    <property type="entry name" value="USP_At3g01520-like"/>
    <property type="match status" value="1"/>
</dbReference>
<organism evidence="2">
    <name type="scientific">Spongospora subterranea</name>
    <dbReference type="NCBI Taxonomy" id="70186"/>
    <lineage>
        <taxon>Eukaryota</taxon>
        <taxon>Sar</taxon>
        <taxon>Rhizaria</taxon>
        <taxon>Endomyxa</taxon>
        <taxon>Phytomyxea</taxon>
        <taxon>Plasmodiophorida</taxon>
        <taxon>Plasmodiophoridae</taxon>
        <taxon>Spongospora</taxon>
    </lineage>
</organism>
<dbReference type="InterPro" id="IPR014729">
    <property type="entry name" value="Rossmann-like_a/b/a_fold"/>
</dbReference>
<accession>A0A0H5R416</accession>
<dbReference type="EMBL" id="HACM01008209">
    <property type="protein sequence ID" value="CRZ08651.1"/>
    <property type="molecule type" value="Transcribed_RNA"/>
</dbReference>
<dbReference type="Gene3D" id="3.40.50.620">
    <property type="entry name" value="HUPs"/>
    <property type="match status" value="1"/>
</dbReference>
<dbReference type="PANTHER" id="PTHR31964">
    <property type="entry name" value="ADENINE NUCLEOTIDE ALPHA HYDROLASES-LIKE SUPERFAMILY PROTEIN"/>
    <property type="match status" value="1"/>
</dbReference>
<reference evidence="2" key="1">
    <citation type="submission" date="2015-04" db="EMBL/GenBank/DDBJ databases">
        <title>The genome sequence of the plant pathogenic Rhizarian Plasmodiophora brassicae reveals insights in its biotrophic life cycle and the origin of chitin synthesis.</title>
        <authorList>
            <person name="Schwelm A."/>
            <person name="Fogelqvist J."/>
            <person name="Knaust A."/>
            <person name="Julke S."/>
            <person name="Lilja T."/>
            <person name="Dhandapani V."/>
            <person name="Bonilla-Rosso G."/>
            <person name="Karlsson M."/>
            <person name="Shevchenko A."/>
            <person name="Choi S.R."/>
            <person name="Kim H.G."/>
            <person name="Park J.Y."/>
            <person name="Lim Y.P."/>
            <person name="Ludwig-Muller J."/>
            <person name="Dixelius C."/>
        </authorList>
    </citation>
    <scope>NUCLEOTIDE SEQUENCE</scope>
    <source>
        <tissue evidence="2">Potato root galls</tissue>
    </source>
</reference>